<reference evidence="1 2" key="1">
    <citation type="submission" date="2018-06" db="EMBL/GenBank/DDBJ databases">
        <authorList>
            <consortium name="Pathogen Informatics"/>
            <person name="Doyle S."/>
        </authorList>
    </citation>
    <scope>NUCLEOTIDE SEQUENCE [LARGE SCALE GENOMIC DNA]</scope>
    <source>
        <strain evidence="1 2">NCTC13102</strain>
    </source>
</reference>
<proteinExistence type="predicted"/>
<dbReference type="RefSeq" id="WP_034550450.1">
    <property type="nucleotide sequence ID" value="NZ_JAERIV010000017.1"/>
</dbReference>
<dbReference type="AlphaFoldDB" id="A0A2X3B8X9"/>
<dbReference type="InterPro" id="IPR043129">
    <property type="entry name" value="ATPase_NBD"/>
</dbReference>
<evidence type="ECO:0000313" key="1">
    <source>
        <dbReference type="EMBL" id="SQB98207.1"/>
    </source>
</evidence>
<dbReference type="Proteomes" id="UP000250166">
    <property type="component" value="Unassembled WGS sequence"/>
</dbReference>
<keyword evidence="1" id="KW-0378">Hydrolase</keyword>
<dbReference type="SUPFAM" id="SSF53067">
    <property type="entry name" value="Actin-like ATPase domain"/>
    <property type="match status" value="1"/>
</dbReference>
<dbReference type="GO" id="GO:0008233">
    <property type="term" value="F:peptidase activity"/>
    <property type="evidence" value="ECO:0007669"/>
    <property type="project" value="UniProtKB-KW"/>
</dbReference>
<dbReference type="GO" id="GO:0006508">
    <property type="term" value="P:proteolysis"/>
    <property type="evidence" value="ECO:0007669"/>
    <property type="project" value="UniProtKB-KW"/>
</dbReference>
<evidence type="ECO:0000313" key="2">
    <source>
        <dbReference type="Proteomes" id="UP000250166"/>
    </source>
</evidence>
<dbReference type="EMBL" id="UAWL01000006">
    <property type="protein sequence ID" value="SQB98207.1"/>
    <property type="molecule type" value="Genomic_DNA"/>
</dbReference>
<sequence length="149" mass="17189">MCELLIFCVHSPLYYGIYKDKKLDSTYTLSEKTSRALLQLYTHTKKEYKIQNIYYANGPGNLSTLKLLHTFLHTWALIEDIGLFAADSFTLMPNAPIYAFGNKYFVKNDEKIEFVALDMTPQCAFLFPQILNPALFDKKPEPFYVLPAI</sequence>
<name>A0A2X3B8X9_9HELI</name>
<organism evidence="1 2">
    <name type="scientific">Helicobacter fennelliae</name>
    <dbReference type="NCBI Taxonomy" id="215"/>
    <lineage>
        <taxon>Bacteria</taxon>
        <taxon>Pseudomonadati</taxon>
        <taxon>Campylobacterota</taxon>
        <taxon>Epsilonproteobacteria</taxon>
        <taxon>Campylobacterales</taxon>
        <taxon>Helicobacteraceae</taxon>
        <taxon>Helicobacter</taxon>
    </lineage>
</organism>
<keyword evidence="1" id="KW-0645">Protease</keyword>
<accession>A0A2X3B8X9</accession>
<protein>
    <submittedName>
        <fullName evidence="1">Putative glycoprotease family protein</fullName>
    </submittedName>
</protein>
<gene>
    <name evidence="1" type="ORF">NCTC13102_00663</name>
</gene>